<feature type="compositionally biased region" description="Basic residues" evidence="1">
    <location>
        <begin position="106"/>
        <end position="119"/>
    </location>
</feature>
<reference evidence="2 3" key="1">
    <citation type="submission" date="2016-10" db="EMBL/GenBank/DDBJ databases">
        <authorList>
            <person name="de Groot N.N."/>
        </authorList>
    </citation>
    <scope>NUCLEOTIDE SEQUENCE [LARGE SCALE GENOMIC DNA]</scope>
    <source>
        <strain evidence="2 3">DSM 44637</strain>
    </source>
</reference>
<proteinExistence type="predicted"/>
<sequence length="345" mass="37433">MRRLAGQGRGDRPGHAACQHDRRQLGHQAQHASGFRASGRRARLVVAGAWWSAGGHRQLAFRAEARQPDARKHGFCETARTFPGAPVDGSSDDSLTDHRPGATRRSGWRCRSWRRPGRWRRGEPPHFPVQADRPPRRPSPRLRTKSDDGGLRRRDEALVGHSDDGDDQGGAVVLADLLRPVVHESEAPASVPGFGRDPAQRGIPCARLELVGIRTARVGQEYAQRAEDGVQAPLGIVLIGVVGDMRRSGAGESPATPIPWPRRPLPGFPTSPSMSGSMPRRVRAVSGSAAVSPCGRRATGRGRRYPSPGPVLLTRPSGSCGSRAPRRRVRARGRGSRGSRRRRPS</sequence>
<protein>
    <submittedName>
        <fullName evidence="2">Uncharacterized protein</fullName>
    </submittedName>
</protein>
<evidence type="ECO:0000256" key="1">
    <source>
        <dbReference type="SAM" id="MobiDB-lite"/>
    </source>
</evidence>
<organism evidence="2 3">
    <name type="scientific">Amycolatopsis rubida</name>
    <dbReference type="NCBI Taxonomy" id="112413"/>
    <lineage>
        <taxon>Bacteria</taxon>
        <taxon>Bacillati</taxon>
        <taxon>Actinomycetota</taxon>
        <taxon>Actinomycetes</taxon>
        <taxon>Pseudonocardiales</taxon>
        <taxon>Pseudonocardiaceae</taxon>
        <taxon>Amycolatopsis</taxon>
    </lineage>
</organism>
<feature type="compositionally biased region" description="Pro residues" evidence="1">
    <location>
        <begin position="256"/>
        <end position="269"/>
    </location>
</feature>
<feature type="compositionally biased region" description="Basic residues" evidence="1">
    <location>
        <begin position="324"/>
        <end position="345"/>
    </location>
</feature>
<gene>
    <name evidence="2" type="ORF">SAMN05421854_110271</name>
</gene>
<evidence type="ECO:0000313" key="2">
    <source>
        <dbReference type="EMBL" id="SFQ31998.1"/>
    </source>
</evidence>
<feature type="region of interest" description="Disordered" evidence="1">
    <location>
        <begin position="1"/>
        <end position="37"/>
    </location>
</feature>
<accession>A0A1I5XJ62</accession>
<feature type="compositionally biased region" description="Basic and acidic residues" evidence="1">
    <location>
        <begin position="144"/>
        <end position="163"/>
    </location>
</feature>
<feature type="region of interest" description="Disordered" evidence="1">
    <location>
        <begin position="248"/>
        <end position="345"/>
    </location>
</feature>
<name>A0A1I5XJ62_9PSEU</name>
<dbReference type="AlphaFoldDB" id="A0A1I5XJ62"/>
<dbReference type="EMBL" id="FOWC01000010">
    <property type="protein sequence ID" value="SFQ31998.1"/>
    <property type="molecule type" value="Genomic_DNA"/>
</dbReference>
<evidence type="ECO:0000313" key="3">
    <source>
        <dbReference type="Proteomes" id="UP000199137"/>
    </source>
</evidence>
<feature type="region of interest" description="Disordered" evidence="1">
    <location>
        <begin position="80"/>
        <end position="167"/>
    </location>
</feature>
<dbReference type="Proteomes" id="UP000199137">
    <property type="component" value="Unassembled WGS sequence"/>
</dbReference>
<feature type="compositionally biased region" description="Basic and acidic residues" evidence="1">
    <location>
        <begin position="9"/>
        <end position="24"/>
    </location>
</feature>